<feature type="compositionally biased region" description="Pro residues" evidence="4">
    <location>
        <begin position="1"/>
        <end position="12"/>
    </location>
</feature>
<feature type="compositionally biased region" description="Polar residues" evidence="4">
    <location>
        <begin position="1562"/>
        <end position="1572"/>
    </location>
</feature>
<keyword evidence="1" id="KW-0343">GTPase activation</keyword>
<dbReference type="Proteomes" id="UP000440578">
    <property type="component" value="Unassembled WGS sequence"/>
</dbReference>
<feature type="domain" description="PDZ" evidence="6">
    <location>
        <begin position="887"/>
        <end position="951"/>
    </location>
</feature>
<feature type="region of interest" description="Disordered" evidence="4">
    <location>
        <begin position="991"/>
        <end position="1125"/>
    </location>
</feature>
<feature type="compositionally biased region" description="Low complexity" evidence="4">
    <location>
        <begin position="1356"/>
        <end position="1374"/>
    </location>
</feature>
<evidence type="ECO:0000313" key="7">
    <source>
        <dbReference type="EMBL" id="KAF0308147.1"/>
    </source>
</evidence>
<dbReference type="GO" id="GO:0005096">
    <property type="term" value="F:GTPase activator activity"/>
    <property type="evidence" value="ECO:0007669"/>
    <property type="project" value="UniProtKB-KW"/>
</dbReference>
<dbReference type="Gene3D" id="2.30.42.10">
    <property type="match status" value="1"/>
</dbReference>
<feature type="region of interest" description="Disordered" evidence="4">
    <location>
        <begin position="69"/>
        <end position="202"/>
    </location>
</feature>
<dbReference type="PANTHER" id="PTHR15711">
    <property type="entry name" value="RAP GTPASE-ACTIVATING PROTEIN"/>
    <property type="match status" value="1"/>
</dbReference>
<evidence type="ECO:0000256" key="4">
    <source>
        <dbReference type="SAM" id="MobiDB-lite"/>
    </source>
</evidence>
<evidence type="ECO:0000256" key="2">
    <source>
        <dbReference type="ARBA" id="ARBA00022553"/>
    </source>
</evidence>
<dbReference type="Pfam" id="PF00595">
    <property type="entry name" value="PDZ"/>
    <property type="match status" value="1"/>
</dbReference>
<dbReference type="OrthoDB" id="2499658at2759"/>
<dbReference type="SUPFAM" id="SSF111347">
    <property type="entry name" value="Rap/Ran-GAP"/>
    <property type="match status" value="1"/>
</dbReference>
<dbReference type="InterPro" id="IPR001478">
    <property type="entry name" value="PDZ"/>
</dbReference>
<feature type="region of interest" description="Disordered" evidence="4">
    <location>
        <begin position="402"/>
        <end position="427"/>
    </location>
</feature>
<dbReference type="InterPro" id="IPR050989">
    <property type="entry name" value="Rap1_Ran_GAP"/>
</dbReference>
<feature type="region of interest" description="Disordered" evidence="4">
    <location>
        <begin position="1297"/>
        <end position="1326"/>
    </location>
</feature>
<dbReference type="SMART" id="SM00228">
    <property type="entry name" value="PDZ"/>
    <property type="match status" value="1"/>
</dbReference>
<accession>A0A6A4WL78</accession>
<feature type="compositionally biased region" description="Low complexity" evidence="4">
    <location>
        <begin position="1039"/>
        <end position="1062"/>
    </location>
</feature>
<dbReference type="PANTHER" id="PTHR15711:SF22">
    <property type="entry name" value="RAP-GAP DOMAIN-CONTAINING PROTEIN"/>
    <property type="match status" value="1"/>
</dbReference>
<feature type="compositionally biased region" description="Low complexity" evidence="4">
    <location>
        <begin position="1181"/>
        <end position="1190"/>
    </location>
</feature>
<comment type="caution">
    <text evidence="7">The sequence shown here is derived from an EMBL/GenBank/DDBJ whole genome shotgun (WGS) entry which is preliminary data.</text>
</comment>
<dbReference type="GO" id="GO:0051056">
    <property type="term" value="P:regulation of small GTPase mediated signal transduction"/>
    <property type="evidence" value="ECO:0007669"/>
    <property type="project" value="InterPro"/>
</dbReference>
<gene>
    <name evidence="7" type="primary">Sipa1l2_0</name>
    <name evidence="7" type="ORF">FJT64_020625</name>
</gene>
<proteinExistence type="predicted"/>
<feature type="compositionally biased region" description="Basic and acidic residues" evidence="4">
    <location>
        <begin position="1110"/>
        <end position="1125"/>
    </location>
</feature>
<feature type="region of interest" description="Disordered" evidence="4">
    <location>
        <begin position="1"/>
        <end position="22"/>
    </location>
</feature>
<dbReference type="Pfam" id="PF02145">
    <property type="entry name" value="Rap_GAP"/>
    <property type="match status" value="1"/>
</dbReference>
<evidence type="ECO:0000256" key="1">
    <source>
        <dbReference type="ARBA" id="ARBA00022468"/>
    </source>
</evidence>
<dbReference type="PROSITE" id="PS50085">
    <property type="entry name" value="RAPGAP"/>
    <property type="match status" value="1"/>
</dbReference>
<keyword evidence="8" id="KW-1185">Reference proteome</keyword>
<dbReference type="PROSITE" id="PS50106">
    <property type="entry name" value="PDZ"/>
    <property type="match status" value="1"/>
</dbReference>
<evidence type="ECO:0000259" key="5">
    <source>
        <dbReference type="PROSITE" id="PS50085"/>
    </source>
</evidence>
<feature type="region of interest" description="Disordered" evidence="4">
    <location>
        <begin position="1503"/>
        <end position="1587"/>
    </location>
</feature>
<keyword evidence="2" id="KW-0597">Phosphoprotein</keyword>
<dbReference type="GO" id="GO:0005737">
    <property type="term" value="C:cytoplasm"/>
    <property type="evidence" value="ECO:0007669"/>
    <property type="project" value="TreeGrafter"/>
</dbReference>
<dbReference type="InterPro" id="IPR035974">
    <property type="entry name" value="Rap/Ran-GAP_sf"/>
</dbReference>
<dbReference type="Gene3D" id="3.40.50.11210">
    <property type="entry name" value="Rap/Ran-GAP"/>
    <property type="match status" value="1"/>
</dbReference>
<evidence type="ECO:0000256" key="3">
    <source>
        <dbReference type="ARBA" id="ARBA00023054"/>
    </source>
</evidence>
<sequence>MEGAVMPPPAPVPAAGRLHTTRERAYVQTRLQSYTNGASAARPPAFGPSSLRSSYNERLYPRHRERVLAQHGGPRSLREGSGAPPAAVSTVGMGPLYRSSSSLELETSPGGGLRREFGSHGSIDVMAGGGDAPGLGAPRAGSATGSDASPRLKSRLQRLWDRDRRGSRKTAEPSLFRKLRGGGARAEPETSRSSDSLDGEARLEERRRRRALVHYDCQSLQASLSAAQQQRSQLAKRRNTATGASAAAAAGEAAAAAAAESSADDLETGDGRSNDLVLSCPFFRNETGGELDRAVNVGGSWAGAGAARTRRPPAGAEPLLHRPAAACGLSVLEKPRGMSHWPAHVCPFRRTAASPESCSLGSYYYKDFFYGKALSRDTRPTGRLRQSFVVGMEMNSDLNNGLQRGSADPDGAGLGDQARTGRPGLEHENWVGTDDVLGPVAVSVRRDQLEGRPAERGAQPAVYPCYRIIIRSSELPTVRALILEEALCQLAKPAEKLKRLPVREILDHVAPELQASCLRLAIPEQRTEDYLMKLDEQNIFTRYKVGIMYCRAGQSTEEEMYNNEQAGPAFDEFLDMLGRRVRLKGFDKYKAGLDNKTDSTGQYSVYAQYRENEIMFHVSTMLQFSPNNRQQLLRKRYIGNDIVTIVFQEPGALPFTPKHIRSQFQHVFIVVQAVEPCSERTRYRVAVNRFRDVPPFGPPIPEDATFPKSQSFAEFLYAKVINAETAAYQSDKFVTMARRTRQEYLRDLAANYLTETPLEASPKFSIMSFSSRKKDRLRPRFNPDAIQRGAISWQVTVDDHSLGKQVDCLLGVSADSLVLAEESAGALLFAAPVASVLGWTLRGTSLCIYYHQGECVVLHPRTSLDTEELAEIAARLAAVSEGADTQELLLRRNAMGQLGFHVQHDGLVTEVENYSPAWQAGLRPNAKLVQICQMAVCTMTHDQMVDLLKTSVTVSVTVIPPAADGAPRRGCLLASCGAPLLEGDYENVPARAAAGGGGQTAGAGRQQSANRPAPETRPASPPPPSVVSSGYGTGGSGRSFGAPISLSPEASGTLSSSSSGSADRWLEPDEAESPPPPPLPTRHRQRVAATRSAETAAPPGGQTDNYGRPQEYRRSQPAEQGRRPDLQALDYIELTSLPRPVKVDGSVPAGVRLRSAYPADRGPDRPPLPQDYYHLSALVPSSAPGSASSGYARLGPSATSAPAADPGQGRAGRTSSRERLGAPQENRYGANGAGEGTLKAGVTNGLSNGVSNGVTNGVTNGGVNGVANGVMHGHGNGMANGVLNGVTNGVTNGMSNGVANGVGSGGSHGQGHGTGRPGLGLGGSSRLHDYSGSYHVASQEYGSGPDLLAGFPHRQPSSTGSPSLKSASPSSVSSAGGRRPADADPLERPLSSRSEDELSAASGSPATRRRLRAAAATPSTGSGSSRTQSPRGAAPAAESGAARRRPGAAARSSVHRVSGAGASLQRELMRLIGPDEPPPPASPPEQGVIVTTARPATVIASPAAAGAAWREDLRRVSRQERLSPRVTAGPARTDVPLPPAGPVDWQALVDTATRAGKETAAATRSTQSSGASQYPRESRQSPSEELRSRLTLLERELVTEQTKRELLESQVFQLSSDNRRLQEESKQAAHQLRKFTEWFFNNMEKP</sequence>
<feature type="compositionally biased region" description="Basic and acidic residues" evidence="4">
    <location>
        <begin position="1576"/>
        <end position="1587"/>
    </location>
</feature>
<feature type="region of interest" description="Disordered" evidence="4">
    <location>
        <begin position="1181"/>
        <end position="1236"/>
    </location>
</feature>
<feature type="domain" description="Rap-GAP" evidence="5">
    <location>
        <begin position="531"/>
        <end position="748"/>
    </location>
</feature>
<evidence type="ECO:0000313" key="8">
    <source>
        <dbReference type="Proteomes" id="UP000440578"/>
    </source>
</evidence>
<dbReference type="SUPFAM" id="SSF50156">
    <property type="entry name" value="PDZ domain-like"/>
    <property type="match status" value="1"/>
</dbReference>
<feature type="region of interest" description="Disordered" evidence="4">
    <location>
        <begin position="1345"/>
        <end position="1487"/>
    </location>
</feature>
<evidence type="ECO:0000259" key="6">
    <source>
        <dbReference type="PROSITE" id="PS50106"/>
    </source>
</evidence>
<organism evidence="7 8">
    <name type="scientific">Amphibalanus amphitrite</name>
    <name type="common">Striped barnacle</name>
    <name type="synonym">Balanus amphitrite</name>
    <dbReference type="NCBI Taxonomy" id="1232801"/>
    <lineage>
        <taxon>Eukaryota</taxon>
        <taxon>Metazoa</taxon>
        <taxon>Ecdysozoa</taxon>
        <taxon>Arthropoda</taxon>
        <taxon>Crustacea</taxon>
        <taxon>Multicrustacea</taxon>
        <taxon>Cirripedia</taxon>
        <taxon>Thoracica</taxon>
        <taxon>Thoracicalcarea</taxon>
        <taxon>Balanomorpha</taxon>
        <taxon>Balanoidea</taxon>
        <taxon>Balanidae</taxon>
        <taxon>Amphibalaninae</taxon>
        <taxon>Amphibalanus</taxon>
    </lineage>
</organism>
<dbReference type="InterPro" id="IPR000331">
    <property type="entry name" value="Rap/Ran_GAP_dom"/>
</dbReference>
<feature type="compositionally biased region" description="Gly residues" evidence="4">
    <location>
        <begin position="1300"/>
        <end position="1323"/>
    </location>
</feature>
<feature type="compositionally biased region" description="Low complexity" evidence="4">
    <location>
        <begin position="1413"/>
        <end position="1440"/>
    </location>
</feature>
<dbReference type="EMBL" id="VIIS01000510">
    <property type="protein sequence ID" value="KAF0308147.1"/>
    <property type="molecule type" value="Genomic_DNA"/>
</dbReference>
<feature type="compositionally biased region" description="Basic and acidic residues" evidence="4">
    <location>
        <begin position="1509"/>
        <end position="1523"/>
    </location>
</feature>
<dbReference type="CDD" id="cd06745">
    <property type="entry name" value="PDZ_SIPA1-like"/>
    <property type="match status" value="1"/>
</dbReference>
<name>A0A6A4WL78_AMPAM</name>
<protein>
    <submittedName>
        <fullName evidence="7">Signal-induced proliferation-associated 1-like protein 2</fullName>
    </submittedName>
</protein>
<keyword evidence="3" id="KW-0175">Coiled coil</keyword>
<reference evidence="7 8" key="1">
    <citation type="submission" date="2019-07" db="EMBL/GenBank/DDBJ databases">
        <title>Draft genome assembly of a fouling barnacle, Amphibalanus amphitrite (Darwin, 1854): The first reference genome for Thecostraca.</title>
        <authorList>
            <person name="Kim W."/>
        </authorList>
    </citation>
    <scope>NUCLEOTIDE SEQUENCE [LARGE SCALE GENOMIC DNA]</scope>
    <source>
        <strain evidence="7">SNU_AA5</strain>
        <tissue evidence="7">Soma without cirri and trophi</tissue>
    </source>
</reference>
<dbReference type="FunFam" id="3.40.50.11210:FF:000002">
    <property type="entry name" value="Signal-induced proliferation-associated 1-like protein 1"/>
    <property type="match status" value="1"/>
</dbReference>
<dbReference type="InterPro" id="IPR036034">
    <property type="entry name" value="PDZ_sf"/>
</dbReference>